<comment type="function">
    <text evidence="1">Accessory subunit of the mitochondrial membrane respiratory chain NADH dehydrogenase (Complex I), that is believed not to be involved in catalysis. Complex I functions in the transfer of electrons from NADH to the respiratory chain. The immediate electron acceptor for the enzyme is believed to be ubiquinone.</text>
</comment>
<keyword evidence="11" id="KW-1015">Disulfide bond</keyword>
<dbReference type="RefSeq" id="XP_015176529.1">
    <property type="nucleotide sequence ID" value="XM_015321043.1"/>
</dbReference>
<dbReference type="RefSeq" id="XP_015176528.1">
    <property type="nucleotide sequence ID" value="XM_015321042.1"/>
</dbReference>
<evidence type="ECO:0000256" key="11">
    <source>
        <dbReference type="ARBA" id="ARBA00023157"/>
    </source>
</evidence>
<evidence type="ECO:0000313" key="13">
    <source>
        <dbReference type="RefSeq" id="XP_015176528.1"/>
    </source>
</evidence>
<proteinExistence type="inferred from homology"/>
<evidence type="ECO:0000256" key="7">
    <source>
        <dbReference type="ARBA" id="ARBA00022792"/>
    </source>
</evidence>
<keyword evidence="10" id="KW-0472">Membrane</keyword>
<dbReference type="PANTHER" id="PTHR21268">
    <property type="entry name" value="NADH DEHYDROGENASE [UBIQUINONE] IRON-SULFUR PROTEIN 5"/>
    <property type="match status" value="1"/>
</dbReference>
<name>A0ABM1I8J1_POLDO</name>
<evidence type="ECO:0000256" key="6">
    <source>
        <dbReference type="ARBA" id="ARBA00022660"/>
    </source>
</evidence>
<keyword evidence="6" id="KW-0679">Respiratory chain</keyword>
<keyword evidence="8" id="KW-0249">Electron transport</keyword>
<evidence type="ECO:0000256" key="5">
    <source>
        <dbReference type="ARBA" id="ARBA00022448"/>
    </source>
</evidence>
<evidence type="ECO:0000256" key="10">
    <source>
        <dbReference type="ARBA" id="ARBA00023136"/>
    </source>
</evidence>
<sequence length="105" mass="12224">MESGVHKSPLITNAISAVLAQTYNAQLSPDCADFELRAIECYEAYGLHGGTRNKICQDFMDDLRECMFKTKTALRYHEMQKERYRQYKEGLRKEQYSPAPNQDHE</sequence>
<evidence type="ECO:0000256" key="1">
    <source>
        <dbReference type="ARBA" id="ARBA00003195"/>
    </source>
</evidence>
<evidence type="ECO:0000313" key="14">
    <source>
        <dbReference type="RefSeq" id="XP_015176529.1"/>
    </source>
</evidence>
<dbReference type="PANTHER" id="PTHR21268:SF2">
    <property type="entry name" value="NADH DEHYDROGENASE [UBIQUINONE] IRON-SULFUR PROTEIN 5"/>
    <property type="match status" value="1"/>
</dbReference>
<dbReference type="Pfam" id="PF10200">
    <property type="entry name" value="Ndufs5"/>
    <property type="match status" value="1"/>
</dbReference>
<evidence type="ECO:0000313" key="12">
    <source>
        <dbReference type="Proteomes" id="UP000694924"/>
    </source>
</evidence>
<organism evidence="12 13">
    <name type="scientific">Polistes dominula</name>
    <name type="common">European paper wasp</name>
    <name type="synonym">Vespa dominula</name>
    <dbReference type="NCBI Taxonomy" id="743375"/>
    <lineage>
        <taxon>Eukaryota</taxon>
        <taxon>Metazoa</taxon>
        <taxon>Ecdysozoa</taxon>
        <taxon>Arthropoda</taxon>
        <taxon>Hexapoda</taxon>
        <taxon>Insecta</taxon>
        <taxon>Pterygota</taxon>
        <taxon>Neoptera</taxon>
        <taxon>Endopterygota</taxon>
        <taxon>Hymenoptera</taxon>
        <taxon>Apocrita</taxon>
        <taxon>Aculeata</taxon>
        <taxon>Vespoidea</taxon>
        <taxon>Vespidae</taxon>
        <taxon>Polistinae</taxon>
        <taxon>Polistini</taxon>
        <taxon>Polistes</taxon>
    </lineage>
</organism>
<dbReference type="GeneID" id="107066432"/>
<keyword evidence="9" id="KW-0496">Mitochondrion</keyword>
<accession>A0ABM1I8J1</accession>
<protein>
    <submittedName>
        <fullName evidence="13 14">Uncharacterized protein LOC107066432</fullName>
    </submittedName>
</protein>
<evidence type="ECO:0000256" key="3">
    <source>
        <dbReference type="ARBA" id="ARBA00004637"/>
    </source>
</evidence>
<comment type="subcellular location">
    <subcellularLocation>
        <location evidence="3">Mitochondrion inner membrane</location>
        <topology evidence="3">Peripheral membrane protein</topology>
    </subcellularLocation>
    <subcellularLocation>
        <location evidence="2">Mitochondrion intermembrane space</location>
    </subcellularLocation>
</comment>
<reference evidence="13 14" key="1">
    <citation type="submission" date="2025-05" db="UniProtKB">
        <authorList>
            <consortium name="RefSeq"/>
        </authorList>
    </citation>
    <scope>IDENTIFICATION</scope>
    <source>
        <tissue evidence="13 14">Whole body</tissue>
    </source>
</reference>
<evidence type="ECO:0000256" key="8">
    <source>
        <dbReference type="ARBA" id="ARBA00022982"/>
    </source>
</evidence>
<dbReference type="Proteomes" id="UP000694924">
    <property type="component" value="Unplaced"/>
</dbReference>
<keyword evidence="5" id="KW-0813">Transport</keyword>
<gene>
    <name evidence="13 14" type="primary">LOC107066432</name>
</gene>
<evidence type="ECO:0000256" key="9">
    <source>
        <dbReference type="ARBA" id="ARBA00023128"/>
    </source>
</evidence>
<keyword evidence="7" id="KW-0999">Mitochondrion inner membrane</keyword>
<comment type="similarity">
    <text evidence="4">Belongs to the complex I NDUFS5 subunit family.</text>
</comment>
<dbReference type="InterPro" id="IPR019342">
    <property type="entry name" value="NADH_UbQ_OxRdtase_FeS-su5"/>
</dbReference>
<keyword evidence="12" id="KW-1185">Reference proteome</keyword>
<evidence type="ECO:0000256" key="2">
    <source>
        <dbReference type="ARBA" id="ARBA00004569"/>
    </source>
</evidence>
<evidence type="ECO:0000256" key="4">
    <source>
        <dbReference type="ARBA" id="ARBA00007372"/>
    </source>
</evidence>